<organism evidence="3 4">
    <name type="scientific">Orchesella dallaii</name>
    <dbReference type="NCBI Taxonomy" id="48710"/>
    <lineage>
        <taxon>Eukaryota</taxon>
        <taxon>Metazoa</taxon>
        <taxon>Ecdysozoa</taxon>
        <taxon>Arthropoda</taxon>
        <taxon>Hexapoda</taxon>
        <taxon>Collembola</taxon>
        <taxon>Entomobryomorpha</taxon>
        <taxon>Entomobryoidea</taxon>
        <taxon>Orchesellidae</taxon>
        <taxon>Orchesellinae</taxon>
        <taxon>Orchesella</taxon>
    </lineage>
</organism>
<feature type="region of interest" description="Disordered" evidence="1">
    <location>
        <begin position="32"/>
        <end position="161"/>
    </location>
</feature>
<name>A0ABP1QA45_9HEXA</name>
<feature type="compositionally biased region" description="Pro residues" evidence="1">
    <location>
        <begin position="87"/>
        <end position="110"/>
    </location>
</feature>
<evidence type="ECO:0000313" key="4">
    <source>
        <dbReference type="Proteomes" id="UP001642540"/>
    </source>
</evidence>
<feature type="compositionally biased region" description="Low complexity" evidence="1">
    <location>
        <begin position="111"/>
        <end position="161"/>
    </location>
</feature>
<evidence type="ECO:0000256" key="1">
    <source>
        <dbReference type="SAM" id="MobiDB-lite"/>
    </source>
</evidence>
<dbReference type="EMBL" id="CAXLJM020000026">
    <property type="protein sequence ID" value="CAL8093895.1"/>
    <property type="molecule type" value="Genomic_DNA"/>
</dbReference>
<feature type="compositionally biased region" description="Low complexity" evidence="1">
    <location>
        <begin position="69"/>
        <end position="86"/>
    </location>
</feature>
<reference evidence="3 4" key="1">
    <citation type="submission" date="2024-08" db="EMBL/GenBank/DDBJ databases">
        <authorList>
            <person name="Cucini C."/>
            <person name="Frati F."/>
        </authorList>
    </citation>
    <scope>NUCLEOTIDE SEQUENCE [LARGE SCALE GENOMIC DNA]</scope>
</reference>
<gene>
    <name evidence="3" type="ORF">ODALV1_LOCUS8630</name>
</gene>
<keyword evidence="2" id="KW-0732">Signal</keyword>
<proteinExistence type="predicted"/>
<dbReference type="Proteomes" id="UP001642540">
    <property type="component" value="Unassembled WGS sequence"/>
</dbReference>
<evidence type="ECO:0000313" key="3">
    <source>
        <dbReference type="EMBL" id="CAL8093895.1"/>
    </source>
</evidence>
<sequence length="161" mass="17281">MKVAALLVISFALFAIANTHENSASMKQTKLPGINNENMEAVRNTRGATESLEPEQTADRRKGGKKGRGQQQGWGPPPHHGWAPQPQVIPIPVPIPIPQPSSPYPVPYPVQVPSYSAPSYSAPSYSAPSYSSYSSPSSYSAPSSYSNSYSPPSYSAQKGLY</sequence>
<evidence type="ECO:0000256" key="2">
    <source>
        <dbReference type="SAM" id="SignalP"/>
    </source>
</evidence>
<keyword evidence="4" id="KW-1185">Reference proteome</keyword>
<protein>
    <submittedName>
        <fullName evidence="3">Uncharacterized protein</fullName>
    </submittedName>
</protein>
<comment type="caution">
    <text evidence="3">The sequence shown here is derived from an EMBL/GenBank/DDBJ whole genome shotgun (WGS) entry which is preliminary data.</text>
</comment>
<accession>A0ABP1QA45</accession>
<feature type="chain" id="PRO_5045313265" evidence="2">
    <location>
        <begin position="20"/>
        <end position="161"/>
    </location>
</feature>
<feature type="signal peptide" evidence="2">
    <location>
        <begin position="1"/>
        <end position="19"/>
    </location>
</feature>